<dbReference type="Proteomes" id="UP001140091">
    <property type="component" value="Unassembled WGS sequence"/>
</dbReference>
<dbReference type="OrthoDB" id="2739946at2759"/>
<evidence type="ECO:0000313" key="1">
    <source>
        <dbReference type="EMBL" id="KAJ2924163.1"/>
    </source>
</evidence>
<protein>
    <submittedName>
        <fullName evidence="1">Uncharacterized protein</fullName>
    </submittedName>
</protein>
<dbReference type="AlphaFoldDB" id="A0A9W8J1R6"/>
<comment type="caution">
    <text evidence="1">The sequence shown here is derived from an EMBL/GenBank/DDBJ whole genome shotgun (WGS) entry which is preliminary data.</text>
</comment>
<keyword evidence="2" id="KW-1185">Reference proteome</keyword>
<dbReference type="EMBL" id="JANBPK010001242">
    <property type="protein sequence ID" value="KAJ2924163.1"/>
    <property type="molecule type" value="Genomic_DNA"/>
</dbReference>
<name>A0A9W8J1R6_9AGAR</name>
<proteinExistence type="predicted"/>
<sequence>MVISLADVKTRIAKPKGVRKEYEWIDPVKPVLVLEDPRDGLQNSPEQDRWEKIDFEKDERPSARRSYSAVVRLACSADPGGGRTQPNMSKPRFTSKREAMSKKMRAKAHKDQTTVKKAISEVNCAVWLFCTGCPYCSRTSPRPKGSNCRVDKGGDVRVRNGRMVFEDPLECISNTPRGRHERSDFTEDRLDCLDPRFTPEQPSRSDERMVVSLADIKMRVAKPKGVRKEYDWVESVKPVLVMDDWDELEDTFSEDGWEEIDYGRQRSSGKKSYAAVAARGR</sequence>
<organism evidence="1 2">
    <name type="scientific">Candolleomyces eurysporus</name>
    <dbReference type="NCBI Taxonomy" id="2828524"/>
    <lineage>
        <taxon>Eukaryota</taxon>
        <taxon>Fungi</taxon>
        <taxon>Dikarya</taxon>
        <taxon>Basidiomycota</taxon>
        <taxon>Agaricomycotina</taxon>
        <taxon>Agaricomycetes</taxon>
        <taxon>Agaricomycetidae</taxon>
        <taxon>Agaricales</taxon>
        <taxon>Agaricineae</taxon>
        <taxon>Psathyrellaceae</taxon>
        <taxon>Candolleomyces</taxon>
    </lineage>
</organism>
<reference evidence="1" key="1">
    <citation type="submission" date="2022-06" db="EMBL/GenBank/DDBJ databases">
        <title>Genome Sequence of Candolleomyces eurysporus.</title>
        <authorList>
            <person name="Buettner E."/>
        </authorList>
    </citation>
    <scope>NUCLEOTIDE SEQUENCE</scope>
    <source>
        <strain evidence="1">VTCC 930004</strain>
    </source>
</reference>
<accession>A0A9W8J1R6</accession>
<evidence type="ECO:0000313" key="2">
    <source>
        <dbReference type="Proteomes" id="UP001140091"/>
    </source>
</evidence>
<feature type="non-terminal residue" evidence="1">
    <location>
        <position position="1"/>
    </location>
</feature>
<gene>
    <name evidence="1" type="ORF">H1R20_g12944</name>
</gene>